<accession>A0A3P3TYI4</accession>
<evidence type="ECO:0000256" key="1">
    <source>
        <dbReference type="ARBA" id="ARBA00004236"/>
    </source>
</evidence>
<evidence type="ECO:0000256" key="5">
    <source>
        <dbReference type="ARBA" id="ARBA00029447"/>
    </source>
</evidence>
<evidence type="ECO:0000256" key="4">
    <source>
        <dbReference type="ARBA" id="ARBA00023224"/>
    </source>
</evidence>
<feature type="transmembrane region" description="Helical" evidence="7">
    <location>
        <begin position="21"/>
        <end position="43"/>
    </location>
</feature>
<dbReference type="PANTHER" id="PTHR32089:SF112">
    <property type="entry name" value="LYSOZYME-LIKE PROTEIN-RELATED"/>
    <property type="match status" value="1"/>
</dbReference>
<dbReference type="InterPro" id="IPR004090">
    <property type="entry name" value="Chemotax_Me-accpt_rcpt"/>
</dbReference>
<sequence>MKFNVKEKIKRLLFGHISSKIMLGTTIVLLVAILCFIGLTSVVNSTLSGELRSELDKRLQSNIHVVQNELNRIEGNKLGITGTDSPLYQETRKVLDELKKEYNLENVYILSNEGGKERIIALSETEGDFNQEYPFSAEMKQTVAQGKETISDIYVDEYGTHKSIFVPLDNKDGVASGLLGIDLDASVIPATASKVFWISLAITLSVFIIGILIAYLLGRMIAKPIRTLVHATERMATGDLSQEVQVRNLDEVGRLADAFRAMSDSMKRLISHISTSSQEVTGTSSQLMHVTKESSESAQQVAVSMNNMSEGINEVVESIAHSSASVMEIEKQLSGVVSDVNEMQSIAGKVSEQSTEGQNMVDHTLRQMNTIEKVMRHSVSTAGQLEERSKEIGNVIGMITDIAQQTNLLALNASIEAARVGEMGRGFAVVAGEVRKLAEQSAAAASSITELVAGTQENSRLVIESIGEGNRAIEEGQKWMGQTYQNFQDIFQGISDFSTRTDQLLKSLVLVENSYQSISASVQQISGVTQEQAAASEEVAAASEQQSAAMGEIAAAIGQLSALSEELQKAVAIFKL</sequence>
<dbReference type="Pfam" id="PF00015">
    <property type="entry name" value="MCPsignal"/>
    <property type="match status" value="1"/>
</dbReference>
<dbReference type="SMART" id="SM00304">
    <property type="entry name" value="HAMP"/>
    <property type="match status" value="1"/>
</dbReference>
<dbReference type="PRINTS" id="PR00260">
    <property type="entry name" value="CHEMTRNSDUCR"/>
</dbReference>
<evidence type="ECO:0000313" key="11">
    <source>
        <dbReference type="Proteomes" id="UP000267017"/>
    </source>
</evidence>
<comment type="similarity">
    <text evidence="5">Belongs to the methyl-accepting chemotaxis (MCP) protein family.</text>
</comment>
<feature type="transmembrane region" description="Helical" evidence="7">
    <location>
        <begin position="195"/>
        <end position="217"/>
    </location>
</feature>
<dbReference type="GO" id="GO:0006935">
    <property type="term" value="P:chemotaxis"/>
    <property type="evidence" value="ECO:0007669"/>
    <property type="project" value="InterPro"/>
</dbReference>
<keyword evidence="3 7" id="KW-0472">Membrane</keyword>
<dbReference type="EMBL" id="RRCN01000001">
    <property type="protein sequence ID" value="RRJ62890.1"/>
    <property type="molecule type" value="Genomic_DNA"/>
</dbReference>
<evidence type="ECO:0000256" key="3">
    <source>
        <dbReference type="ARBA" id="ARBA00023136"/>
    </source>
</evidence>
<dbReference type="InterPro" id="IPR004089">
    <property type="entry name" value="MCPsignal_dom"/>
</dbReference>
<dbReference type="Pfam" id="PF00672">
    <property type="entry name" value="HAMP"/>
    <property type="match status" value="1"/>
</dbReference>
<dbReference type="PROSITE" id="PS50885">
    <property type="entry name" value="HAMP"/>
    <property type="match status" value="1"/>
</dbReference>
<proteinExistence type="inferred from homology"/>
<reference evidence="10 11" key="1">
    <citation type="submission" date="2018-11" db="EMBL/GenBank/DDBJ databases">
        <title>Genome sequencing of Paenibacillus sp. KCOM 3021 (= ChDC PVNT-B20).</title>
        <authorList>
            <person name="Kook J.-K."/>
            <person name="Park S.-N."/>
            <person name="Lim Y.K."/>
        </authorList>
    </citation>
    <scope>NUCLEOTIDE SEQUENCE [LARGE SCALE GENOMIC DNA]</scope>
    <source>
        <strain evidence="10 11">KCOM 3021</strain>
    </source>
</reference>
<dbReference type="SMART" id="SM00283">
    <property type="entry name" value="MA"/>
    <property type="match status" value="1"/>
</dbReference>
<dbReference type="InterPro" id="IPR003660">
    <property type="entry name" value="HAMP_dom"/>
</dbReference>
<dbReference type="PROSITE" id="PS50111">
    <property type="entry name" value="CHEMOTAXIS_TRANSDUC_2"/>
    <property type="match status" value="1"/>
</dbReference>
<keyword evidence="4 6" id="KW-0807">Transducer</keyword>
<protein>
    <submittedName>
        <fullName evidence="10">Methyl-accepting chemotaxis protein</fullName>
    </submittedName>
</protein>
<keyword evidence="7" id="KW-1133">Transmembrane helix</keyword>
<evidence type="ECO:0000259" key="8">
    <source>
        <dbReference type="PROSITE" id="PS50111"/>
    </source>
</evidence>
<dbReference type="OrthoDB" id="369835at2"/>
<keyword evidence="2" id="KW-1003">Cell membrane</keyword>
<name>A0A3P3TYI4_9BACL</name>
<dbReference type="SUPFAM" id="SSF58104">
    <property type="entry name" value="Methyl-accepting chemotaxis protein (MCP) signaling domain"/>
    <property type="match status" value="1"/>
</dbReference>
<gene>
    <name evidence="10" type="ORF">EHV15_08015</name>
</gene>
<dbReference type="CDD" id="cd06225">
    <property type="entry name" value="HAMP"/>
    <property type="match status" value="1"/>
</dbReference>
<dbReference type="AlphaFoldDB" id="A0A3P3TYI4"/>
<dbReference type="Proteomes" id="UP000267017">
    <property type="component" value="Unassembled WGS sequence"/>
</dbReference>
<comment type="subcellular location">
    <subcellularLocation>
        <location evidence="1">Cell membrane</location>
    </subcellularLocation>
</comment>
<dbReference type="Gene3D" id="6.10.340.10">
    <property type="match status" value="1"/>
</dbReference>
<dbReference type="CDD" id="cd18773">
    <property type="entry name" value="PDC1_HK_sensor"/>
    <property type="match status" value="1"/>
</dbReference>
<comment type="caution">
    <text evidence="10">The sequence shown here is derived from an EMBL/GenBank/DDBJ whole genome shotgun (WGS) entry which is preliminary data.</text>
</comment>
<dbReference type="PANTHER" id="PTHR32089">
    <property type="entry name" value="METHYL-ACCEPTING CHEMOTAXIS PROTEIN MCPB"/>
    <property type="match status" value="1"/>
</dbReference>
<evidence type="ECO:0000313" key="10">
    <source>
        <dbReference type="EMBL" id="RRJ62890.1"/>
    </source>
</evidence>
<keyword evidence="7" id="KW-0812">Transmembrane</keyword>
<feature type="domain" description="Methyl-accepting transducer" evidence="8">
    <location>
        <begin position="290"/>
        <end position="547"/>
    </location>
</feature>
<feature type="domain" description="HAMP" evidence="9">
    <location>
        <begin position="219"/>
        <end position="271"/>
    </location>
</feature>
<keyword evidence="11" id="KW-1185">Reference proteome</keyword>
<organism evidence="10 11">
    <name type="scientific">Paenibacillus oralis</name>
    <dbReference type="NCBI Taxonomy" id="2490856"/>
    <lineage>
        <taxon>Bacteria</taxon>
        <taxon>Bacillati</taxon>
        <taxon>Bacillota</taxon>
        <taxon>Bacilli</taxon>
        <taxon>Bacillales</taxon>
        <taxon>Paenibacillaceae</taxon>
        <taxon>Paenibacillus</taxon>
    </lineage>
</organism>
<dbReference type="GO" id="GO:0007165">
    <property type="term" value="P:signal transduction"/>
    <property type="evidence" value="ECO:0007669"/>
    <property type="project" value="UniProtKB-KW"/>
</dbReference>
<evidence type="ECO:0000256" key="2">
    <source>
        <dbReference type="ARBA" id="ARBA00022475"/>
    </source>
</evidence>
<evidence type="ECO:0000256" key="6">
    <source>
        <dbReference type="PROSITE-ProRule" id="PRU00284"/>
    </source>
</evidence>
<evidence type="ECO:0000256" key="7">
    <source>
        <dbReference type="SAM" id="Phobius"/>
    </source>
</evidence>
<dbReference type="Gene3D" id="1.10.287.950">
    <property type="entry name" value="Methyl-accepting chemotaxis protein"/>
    <property type="match status" value="1"/>
</dbReference>
<evidence type="ECO:0000259" key="9">
    <source>
        <dbReference type="PROSITE" id="PS50885"/>
    </source>
</evidence>
<dbReference type="GO" id="GO:0005886">
    <property type="term" value="C:plasma membrane"/>
    <property type="evidence" value="ECO:0007669"/>
    <property type="project" value="UniProtKB-SubCell"/>
</dbReference>
<dbReference type="GO" id="GO:0004888">
    <property type="term" value="F:transmembrane signaling receptor activity"/>
    <property type="evidence" value="ECO:0007669"/>
    <property type="project" value="InterPro"/>
</dbReference>